<accession>A0AAV7VYN5</accession>
<proteinExistence type="predicted"/>
<keyword evidence="2" id="KW-1185">Reference proteome</keyword>
<feature type="non-terminal residue" evidence="1">
    <location>
        <position position="58"/>
    </location>
</feature>
<dbReference type="Proteomes" id="UP001066276">
    <property type="component" value="Chromosome 1_2"/>
</dbReference>
<reference evidence="1" key="1">
    <citation type="journal article" date="2022" name="bioRxiv">
        <title>Sequencing and chromosome-scale assembly of the giantPleurodeles waltlgenome.</title>
        <authorList>
            <person name="Brown T."/>
            <person name="Elewa A."/>
            <person name="Iarovenko S."/>
            <person name="Subramanian E."/>
            <person name="Araus A.J."/>
            <person name="Petzold A."/>
            <person name="Susuki M."/>
            <person name="Suzuki K.-i.T."/>
            <person name="Hayashi T."/>
            <person name="Toyoda A."/>
            <person name="Oliveira C."/>
            <person name="Osipova E."/>
            <person name="Leigh N.D."/>
            <person name="Simon A."/>
            <person name="Yun M.H."/>
        </authorList>
    </citation>
    <scope>NUCLEOTIDE SEQUENCE</scope>
    <source>
        <strain evidence="1">20211129_DDA</strain>
        <tissue evidence="1">Liver</tissue>
    </source>
</reference>
<dbReference type="EMBL" id="JANPWB010000002">
    <property type="protein sequence ID" value="KAJ1205397.1"/>
    <property type="molecule type" value="Genomic_DNA"/>
</dbReference>
<gene>
    <name evidence="1" type="ORF">NDU88_000832</name>
</gene>
<name>A0AAV7VYN5_PLEWA</name>
<sequence length="58" mass="6264">MPSVREPEEIPVGVDESRYGLVIAEQDGTGSASCLQRNEARPLTLLPTQAREASGFFS</sequence>
<evidence type="ECO:0000313" key="1">
    <source>
        <dbReference type="EMBL" id="KAJ1205397.1"/>
    </source>
</evidence>
<dbReference type="AlphaFoldDB" id="A0AAV7VYN5"/>
<organism evidence="1 2">
    <name type="scientific">Pleurodeles waltl</name>
    <name type="common">Iberian ribbed newt</name>
    <dbReference type="NCBI Taxonomy" id="8319"/>
    <lineage>
        <taxon>Eukaryota</taxon>
        <taxon>Metazoa</taxon>
        <taxon>Chordata</taxon>
        <taxon>Craniata</taxon>
        <taxon>Vertebrata</taxon>
        <taxon>Euteleostomi</taxon>
        <taxon>Amphibia</taxon>
        <taxon>Batrachia</taxon>
        <taxon>Caudata</taxon>
        <taxon>Salamandroidea</taxon>
        <taxon>Salamandridae</taxon>
        <taxon>Pleurodelinae</taxon>
        <taxon>Pleurodeles</taxon>
    </lineage>
</organism>
<protein>
    <submittedName>
        <fullName evidence="1">Uncharacterized protein</fullName>
    </submittedName>
</protein>
<evidence type="ECO:0000313" key="2">
    <source>
        <dbReference type="Proteomes" id="UP001066276"/>
    </source>
</evidence>
<comment type="caution">
    <text evidence="1">The sequence shown here is derived from an EMBL/GenBank/DDBJ whole genome shotgun (WGS) entry which is preliminary data.</text>
</comment>